<dbReference type="KEGG" id="val:VDBG_04571"/>
<evidence type="ECO:0000313" key="1">
    <source>
        <dbReference type="EMBL" id="EEY18462.1"/>
    </source>
</evidence>
<dbReference type="Proteomes" id="UP000008698">
    <property type="component" value="Unassembled WGS sequence"/>
</dbReference>
<dbReference type="EMBL" id="DS985218">
    <property type="protein sequence ID" value="EEY18462.1"/>
    <property type="molecule type" value="Genomic_DNA"/>
</dbReference>
<dbReference type="RefSeq" id="XP_003004965.1">
    <property type="nucleotide sequence ID" value="XM_003004919.1"/>
</dbReference>
<gene>
    <name evidence="1" type="ORF">VDBG_04571</name>
</gene>
<protein>
    <submittedName>
        <fullName evidence="1">Mitochondrial intermediate peptidase</fullName>
    </submittedName>
</protein>
<dbReference type="OrthoDB" id="17530at2759"/>
<organism evidence="2">
    <name type="scientific">Verticillium alfalfae (strain VaMs.102 / ATCC MYA-4576 / FGSC 10136)</name>
    <name type="common">Verticillium wilt of alfalfa</name>
    <name type="synonym">Verticillium albo-atrum</name>
    <dbReference type="NCBI Taxonomy" id="526221"/>
    <lineage>
        <taxon>Eukaryota</taxon>
        <taxon>Fungi</taxon>
        <taxon>Dikarya</taxon>
        <taxon>Ascomycota</taxon>
        <taxon>Pezizomycotina</taxon>
        <taxon>Sordariomycetes</taxon>
        <taxon>Hypocreomycetidae</taxon>
        <taxon>Glomerellales</taxon>
        <taxon>Plectosphaerellaceae</taxon>
        <taxon>Verticillium</taxon>
    </lineage>
</organism>
<reference evidence="2" key="1">
    <citation type="journal article" date="2011" name="PLoS Pathog.">
        <title>Comparative genomics yields insights into niche adaptation of plant vascular wilt pathogens.</title>
        <authorList>
            <person name="Klosterman S.J."/>
            <person name="Subbarao K.V."/>
            <person name="Kang S."/>
            <person name="Veronese P."/>
            <person name="Gold S.E."/>
            <person name="Thomma B.P.H.J."/>
            <person name="Chen Z."/>
            <person name="Henrissat B."/>
            <person name="Lee Y.-H."/>
            <person name="Park J."/>
            <person name="Garcia-Pedrajas M.D."/>
            <person name="Barbara D.J."/>
            <person name="Anchieta A."/>
            <person name="de Jonge R."/>
            <person name="Santhanam P."/>
            <person name="Maruthachalam K."/>
            <person name="Atallah Z."/>
            <person name="Amyotte S.G."/>
            <person name="Paz Z."/>
            <person name="Inderbitzin P."/>
            <person name="Hayes R.J."/>
            <person name="Heiman D.I."/>
            <person name="Young S."/>
            <person name="Zeng Q."/>
            <person name="Engels R."/>
            <person name="Galagan J."/>
            <person name="Cuomo C.A."/>
            <person name="Dobinson K.F."/>
            <person name="Ma L.-J."/>
        </authorList>
    </citation>
    <scope>NUCLEOTIDE SEQUENCE [LARGE SCALE GENOMIC DNA]</scope>
    <source>
        <strain evidence="2">VaMs.102 / ATCC MYA-4576 / FGSC 10136</strain>
    </source>
</reference>
<dbReference type="HOGENOM" id="CLU_3034126_0_0_1"/>
<dbReference type="AlphaFoldDB" id="C9SHN9"/>
<proteinExistence type="predicted"/>
<name>C9SHN9_VERA1</name>
<keyword evidence="2" id="KW-1185">Reference proteome</keyword>
<evidence type="ECO:0000313" key="2">
    <source>
        <dbReference type="Proteomes" id="UP000008698"/>
    </source>
</evidence>
<dbReference type="GeneID" id="9530180"/>
<sequence length="55" mass="6118">MTGLGDQLTKALANKDVVASWSEEEKTVAEILKLDFTKSAVNLPQRERDRSACRP</sequence>
<dbReference type="STRING" id="526221.C9SHN9"/>
<accession>C9SHN9</accession>